<accession>A0A367X3R7</accession>
<name>A0A367X3R7_9PROT</name>
<protein>
    <submittedName>
        <fullName evidence="1">Uncharacterized protein</fullName>
    </submittedName>
</protein>
<dbReference type="Proteomes" id="UP000252517">
    <property type="component" value="Unassembled WGS sequence"/>
</dbReference>
<dbReference type="RefSeq" id="WP_114089020.1">
    <property type="nucleotide sequence ID" value="NZ_JPWH01000011.1"/>
</dbReference>
<gene>
    <name evidence="1" type="ORF">TH25_14725</name>
</gene>
<evidence type="ECO:0000313" key="1">
    <source>
        <dbReference type="EMBL" id="RCK48314.1"/>
    </source>
</evidence>
<dbReference type="EMBL" id="JPWH01000011">
    <property type="protein sequence ID" value="RCK48314.1"/>
    <property type="molecule type" value="Genomic_DNA"/>
</dbReference>
<organism evidence="1 2">
    <name type="scientific">Thalassospira profundimaris</name>
    <dbReference type="NCBI Taxonomy" id="502049"/>
    <lineage>
        <taxon>Bacteria</taxon>
        <taxon>Pseudomonadati</taxon>
        <taxon>Pseudomonadota</taxon>
        <taxon>Alphaproteobacteria</taxon>
        <taxon>Rhodospirillales</taxon>
        <taxon>Thalassospiraceae</taxon>
        <taxon>Thalassospira</taxon>
    </lineage>
</organism>
<comment type="caution">
    <text evidence="1">The sequence shown here is derived from an EMBL/GenBank/DDBJ whole genome shotgun (WGS) entry which is preliminary data.</text>
</comment>
<reference evidence="1 2" key="1">
    <citation type="submission" date="2014-07" db="EMBL/GenBank/DDBJ databases">
        <title>Draft genome sequence of Thalassospira profundimaris S25-3-2.</title>
        <authorList>
            <person name="Lai Q."/>
            <person name="Shao Z."/>
        </authorList>
    </citation>
    <scope>NUCLEOTIDE SEQUENCE [LARGE SCALE GENOMIC DNA]</scope>
    <source>
        <strain evidence="1 2">S25-3-2</strain>
    </source>
</reference>
<evidence type="ECO:0000313" key="2">
    <source>
        <dbReference type="Proteomes" id="UP000252517"/>
    </source>
</evidence>
<dbReference type="PANTHER" id="PTHR30087:SF1">
    <property type="entry name" value="HYPOTHETICAL CYTOSOLIC PROTEIN"/>
    <property type="match status" value="1"/>
</dbReference>
<dbReference type="Pfam" id="PF04463">
    <property type="entry name" value="2-thiour_desulf"/>
    <property type="match status" value="1"/>
</dbReference>
<sequence length="168" mass="17818">MRARILVSSCLLGAPVRYDGSAKTLFHTAMDRWQQEERLVPVCPEVAAGLPIPRPPAEIEPGKGGADVVNNTARIYENTGGDVTDAFLSGAHIALDVARARQCRFALLTDGSPSCGSSFIYDGHFNGTRHDGVGATVALLQQNGITVFANSEQGILRLQQALDQADGA</sequence>
<proteinExistence type="predicted"/>
<dbReference type="InterPro" id="IPR007553">
    <property type="entry name" value="2-thiour_desulf"/>
</dbReference>
<dbReference type="OrthoDB" id="495783at2"/>
<dbReference type="PANTHER" id="PTHR30087">
    <property type="entry name" value="INNER MEMBRANE PROTEIN"/>
    <property type="match status" value="1"/>
</dbReference>
<dbReference type="AlphaFoldDB" id="A0A367X3R7"/>